<evidence type="ECO:0000313" key="2">
    <source>
        <dbReference type="Proteomes" id="UP000001645"/>
    </source>
</evidence>
<name>A0A803XPB5_MELGA</name>
<sequence length="242" mass="27605">MNKKGLRWWDGHRSFQIFWKVGINPLCSHWWCILGTICTTGLPVLSRRVNTSVFDDEGKDVTPHPLFHPDPKAVSKQSKLLALSDSSGTTGSVFLPFSTYQTSEEDDSSVAPHSRLKKSHLLTSYNLSDVQVRQEEIKEQLTEEDLDKRVDIYLTETENLWMLDLPPVVVSVESEDAARVLERNKIYVDICKNRPGNDRFVEKMMQTINGAAKNKKVQCDKIIMEDKGKLCPYRNYIGKGSK</sequence>
<evidence type="ECO:0000313" key="1">
    <source>
        <dbReference type="Ensembl" id="ENSMGAP00000021361.1"/>
    </source>
</evidence>
<accession>A0A803XPB5</accession>
<dbReference type="Proteomes" id="UP000001645">
    <property type="component" value="Chromosome 10"/>
</dbReference>
<dbReference type="InParanoid" id="A0A803XPB5"/>
<organism evidence="1 2">
    <name type="scientific">Meleagris gallopavo</name>
    <name type="common">Wild turkey</name>
    <dbReference type="NCBI Taxonomy" id="9103"/>
    <lineage>
        <taxon>Eukaryota</taxon>
        <taxon>Metazoa</taxon>
        <taxon>Chordata</taxon>
        <taxon>Craniata</taxon>
        <taxon>Vertebrata</taxon>
        <taxon>Euteleostomi</taxon>
        <taxon>Archelosauria</taxon>
        <taxon>Archosauria</taxon>
        <taxon>Dinosauria</taxon>
        <taxon>Saurischia</taxon>
        <taxon>Theropoda</taxon>
        <taxon>Coelurosauria</taxon>
        <taxon>Aves</taxon>
        <taxon>Neognathae</taxon>
        <taxon>Galloanserae</taxon>
        <taxon>Galliformes</taxon>
        <taxon>Phasianidae</taxon>
        <taxon>Meleagridinae</taxon>
        <taxon>Meleagris</taxon>
    </lineage>
</organism>
<reference evidence="1 2" key="1">
    <citation type="journal article" date="2010" name="PLoS Biol.">
        <title>Multi-platform next-generation sequencing of the domestic turkey (Meleagris gallopavo): genome assembly and analysis.</title>
        <authorList>
            <person name="Dalloul R.A."/>
            <person name="Long J.A."/>
            <person name="Zimin A.V."/>
            <person name="Aslam L."/>
            <person name="Beal K."/>
            <person name="Blomberg L.A."/>
            <person name="Bouffard P."/>
            <person name="Burt D.W."/>
            <person name="Crasta O."/>
            <person name="Crooijmans R.P."/>
            <person name="Cooper K."/>
            <person name="Coulombe R.A."/>
            <person name="De S."/>
            <person name="Delany M.E."/>
            <person name="Dodgson J.B."/>
            <person name="Dong J.J."/>
            <person name="Evans C."/>
            <person name="Frederickson K.M."/>
            <person name="Flicek P."/>
            <person name="Florea L."/>
            <person name="Folkerts O."/>
            <person name="Groenen M.A."/>
            <person name="Harkins T.T."/>
            <person name="Herrero J."/>
            <person name="Hoffmann S."/>
            <person name="Megens H.J."/>
            <person name="Jiang A."/>
            <person name="de Jong P."/>
            <person name="Kaiser P."/>
            <person name="Kim H."/>
            <person name="Kim K.W."/>
            <person name="Kim S."/>
            <person name="Langenberger D."/>
            <person name="Lee M.K."/>
            <person name="Lee T."/>
            <person name="Mane S."/>
            <person name="Marcais G."/>
            <person name="Marz M."/>
            <person name="McElroy A.P."/>
            <person name="Modise T."/>
            <person name="Nefedov M."/>
            <person name="Notredame C."/>
            <person name="Paton I.R."/>
            <person name="Payne W.S."/>
            <person name="Pertea G."/>
            <person name="Prickett D."/>
            <person name="Puiu D."/>
            <person name="Qioa D."/>
            <person name="Raineri E."/>
            <person name="Ruffier M."/>
            <person name="Salzberg S.L."/>
            <person name="Schatz M.C."/>
            <person name="Scheuring C."/>
            <person name="Schmidt C.J."/>
            <person name="Schroeder S."/>
            <person name="Searle S.M."/>
            <person name="Smith E.J."/>
            <person name="Smith J."/>
            <person name="Sonstegard T.S."/>
            <person name="Stadler P.F."/>
            <person name="Tafer H."/>
            <person name="Tu Z.J."/>
            <person name="Van Tassell C.P."/>
            <person name="Vilella A.J."/>
            <person name="Williams K.P."/>
            <person name="Yorke J.A."/>
            <person name="Zhang L."/>
            <person name="Zhang H.B."/>
            <person name="Zhang X."/>
            <person name="Zhang Y."/>
            <person name="Reed K.M."/>
        </authorList>
    </citation>
    <scope>NUCLEOTIDE SEQUENCE [LARGE SCALE GENOMIC DNA]</scope>
</reference>
<reference evidence="1" key="2">
    <citation type="submission" date="2025-08" db="UniProtKB">
        <authorList>
            <consortium name="Ensembl"/>
        </authorList>
    </citation>
    <scope>IDENTIFICATION</scope>
</reference>
<reference evidence="1" key="3">
    <citation type="submission" date="2025-09" db="UniProtKB">
        <authorList>
            <consortium name="Ensembl"/>
        </authorList>
    </citation>
    <scope>IDENTIFICATION</scope>
</reference>
<protein>
    <submittedName>
        <fullName evidence="1">Uncharacterized protein</fullName>
    </submittedName>
</protein>
<proteinExistence type="predicted"/>
<dbReference type="AlphaFoldDB" id="A0A803XPB5"/>
<dbReference type="GeneTree" id="ENSGT00940000156209"/>
<keyword evidence="2" id="KW-1185">Reference proteome</keyword>
<dbReference type="Ensembl" id="ENSMGAT00000030697.1">
    <property type="protein sequence ID" value="ENSMGAP00000021361.1"/>
    <property type="gene ID" value="ENSMGAG00000018019.1"/>
</dbReference>